<dbReference type="SUPFAM" id="SSF46955">
    <property type="entry name" value="Putative DNA-binding domain"/>
    <property type="match status" value="1"/>
</dbReference>
<dbReference type="InterPro" id="IPR041657">
    <property type="entry name" value="HTH_17"/>
</dbReference>
<evidence type="ECO:0000313" key="2">
    <source>
        <dbReference type="EMBL" id="KAB1156880.1"/>
    </source>
</evidence>
<comment type="caution">
    <text evidence="2">The sequence shown here is derived from an EMBL/GenBank/DDBJ whole genome shotgun (WGS) entry which is preliminary data.</text>
</comment>
<accession>A0A7J5AH87</accession>
<dbReference type="Proteomes" id="UP000490922">
    <property type="component" value="Unassembled WGS sequence"/>
</dbReference>
<dbReference type="InterPro" id="IPR009061">
    <property type="entry name" value="DNA-bd_dom_put_sf"/>
</dbReference>
<dbReference type="EMBL" id="WAEM01000002">
    <property type="protein sequence ID" value="KAB1156880.1"/>
    <property type="molecule type" value="Genomic_DNA"/>
</dbReference>
<proteinExistence type="predicted"/>
<reference evidence="2 3" key="1">
    <citation type="submission" date="2019-09" db="EMBL/GenBank/DDBJ databases">
        <title>Flavobacterium sp. nov., isolated from glacier ice.</title>
        <authorList>
            <person name="Liu Q."/>
        </authorList>
    </citation>
    <scope>NUCLEOTIDE SEQUENCE [LARGE SCALE GENOMIC DNA]</scope>
    <source>
        <strain evidence="2 3">NBRC 112527</strain>
    </source>
</reference>
<dbReference type="OrthoDB" id="1097811at2"/>
<evidence type="ECO:0000313" key="3">
    <source>
        <dbReference type="Proteomes" id="UP000490922"/>
    </source>
</evidence>
<feature type="domain" description="Helix-turn-helix" evidence="1">
    <location>
        <begin position="40"/>
        <end position="86"/>
    </location>
</feature>
<dbReference type="RefSeq" id="WP_151106874.1">
    <property type="nucleotide sequence ID" value="NZ_WAEM01000002.1"/>
</dbReference>
<protein>
    <submittedName>
        <fullName evidence="2">Helix-turn-helix domain-containing protein</fullName>
    </submittedName>
</protein>
<name>A0A7J5AH87_9FLAO</name>
<evidence type="ECO:0000259" key="1">
    <source>
        <dbReference type="Pfam" id="PF12728"/>
    </source>
</evidence>
<organism evidence="2 3">
    <name type="scientific">Flavobacterium luteum</name>
    <dbReference type="NCBI Taxonomy" id="2026654"/>
    <lineage>
        <taxon>Bacteria</taxon>
        <taxon>Pseudomonadati</taxon>
        <taxon>Bacteroidota</taxon>
        <taxon>Flavobacteriia</taxon>
        <taxon>Flavobacteriales</taxon>
        <taxon>Flavobacteriaceae</taxon>
        <taxon>Flavobacterium</taxon>
    </lineage>
</organism>
<gene>
    <name evidence="2" type="ORF">F6464_05880</name>
</gene>
<dbReference type="AlphaFoldDB" id="A0A7J5AH87"/>
<keyword evidence="3" id="KW-1185">Reference proteome</keyword>
<sequence>MEAIQIITTPNEFKKEIANEVKTHLDEFLKHFAPIQPKEYLTRSDVAKMFSVDISTISNWQKSKRLNPLAISGRVYFLRSEVEASLKPLNV</sequence>
<dbReference type="Pfam" id="PF12728">
    <property type="entry name" value="HTH_17"/>
    <property type="match status" value="1"/>
</dbReference>